<dbReference type="RefSeq" id="XP_007672461.1">
    <property type="nucleotide sequence ID" value="XM_007674271.1"/>
</dbReference>
<accession>M2MWA3</accession>
<dbReference type="OrthoDB" id="1022638at2759"/>
<evidence type="ECO:0000259" key="1">
    <source>
        <dbReference type="PROSITE" id="PS50097"/>
    </source>
</evidence>
<dbReference type="PANTHER" id="PTHR47843:SF2">
    <property type="entry name" value="BTB DOMAIN-CONTAINING PROTEIN"/>
    <property type="match status" value="1"/>
</dbReference>
<dbReference type="Gene3D" id="3.30.710.10">
    <property type="entry name" value="Potassium Channel Kv1.1, Chain A"/>
    <property type="match status" value="1"/>
</dbReference>
<dbReference type="InterPro" id="IPR011333">
    <property type="entry name" value="SKP1/BTB/POZ_sf"/>
</dbReference>
<sequence>MAKQPKLQDPRGTEATESFFDGKTIEVVVGPQKTSFHVHEKRIRSQSAFFDTALKTRWQKAEDRRVNLPDDKPETFKNYVHWLYTSKLQSEKPGNTLGTGSSYQTFSELYVLAEKLIDPVCQDRAIDAIVFEMRVNRSRSFYLSLYYPTANNIEYVYQNTPAGSSLRKLMVDAYVYQGADYWIEDTVIGQNHEFLVNLIGALHRCRTLTPRAVEKRQAFLSDLPCEYHNHDRNERCGGMEEH</sequence>
<keyword evidence="3" id="KW-1185">Reference proteome</keyword>
<dbReference type="eggNOG" id="ENOG502STH4">
    <property type="taxonomic scope" value="Eukaryota"/>
</dbReference>
<dbReference type="STRING" id="717646.M2MWA3"/>
<dbReference type="EMBL" id="KB445550">
    <property type="protein sequence ID" value="EMD01277.1"/>
    <property type="molecule type" value="Genomic_DNA"/>
</dbReference>
<dbReference type="PANTHER" id="PTHR47843">
    <property type="entry name" value="BTB DOMAIN-CONTAINING PROTEIN-RELATED"/>
    <property type="match status" value="1"/>
</dbReference>
<dbReference type="Pfam" id="PF00651">
    <property type="entry name" value="BTB"/>
    <property type="match status" value="1"/>
</dbReference>
<dbReference type="CDD" id="cd18186">
    <property type="entry name" value="BTB_POZ_ZBTB_KLHL-like"/>
    <property type="match status" value="1"/>
</dbReference>
<dbReference type="OMA" id="HKSLICT"/>
<dbReference type="KEGG" id="bcom:BAUCODRAFT_204622"/>
<dbReference type="GeneID" id="19109658"/>
<gene>
    <name evidence="2" type="ORF">BAUCODRAFT_204622</name>
</gene>
<dbReference type="PROSITE" id="PS50097">
    <property type="entry name" value="BTB"/>
    <property type="match status" value="1"/>
</dbReference>
<dbReference type="SUPFAM" id="SSF54695">
    <property type="entry name" value="POZ domain"/>
    <property type="match status" value="1"/>
</dbReference>
<name>M2MWA3_BAUPA</name>
<dbReference type="Proteomes" id="UP000011761">
    <property type="component" value="Unassembled WGS sequence"/>
</dbReference>
<dbReference type="InterPro" id="IPR000210">
    <property type="entry name" value="BTB/POZ_dom"/>
</dbReference>
<reference evidence="2 3" key="1">
    <citation type="journal article" date="2012" name="PLoS Pathog.">
        <title>Diverse lifestyles and strategies of plant pathogenesis encoded in the genomes of eighteen Dothideomycetes fungi.</title>
        <authorList>
            <person name="Ohm R.A."/>
            <person name="Feau N."/>
            <person name="Henrissat B."/>
            <person name="Schoch C.L."/>
            <person name="Horwitz B.A."/>
            <person name="Barry K.W."/>
            <person name="Condon B.J."/>
            <person name="Copeland A.C."/>
            <person name="Dhillon B."/>
            <person name="Glaser F."/>
            <person name="Hesse C.N."/>
            <person name="Kosti I."/>
            <person name="LaButti K."/>
            <person name="Lindquist E.A."/>
            <person name="Lucas S."/>
            <person name="Salamov A.A."/>
            <person name="Bradshaw R.E."/>
            <person name="Ciuffetti L."/>
            <person name="Hamelin R.C."/>
            <person name="Kema G.H.J."/>
            <person name="Lawrence C."/>
            <person name="Scott J.A."/>
            <person name="Spatafora J.W."/>
            <person name="Turgeon B.G."/>
            <person name="de Wit P.J.G.M."/>
            <person name="Zhong S."/>
            <person name="Goodwin S.B."/>
            <person name="Grigoriev I.V."/>
        </authorList>
    </citation>
    <scope>NUCLEOTIDE SEQUENCE [LARGE SCALE GENOMIC DNA]</scope>
    <source>
        <strain evidence="2 3">UAMH 10762</strain>
    </source>
</reference>
<organism evidence="2 3">
    <name type="scientific">Baudoinia panamericana (strain UAMH 10762)</name>
    <name type="common">Angels' share fungus</name>
    <name type="synonym">Baudoinia compniacensis (strain UAMH 10762)</name>
    <dbReference type="NCBI Taxonomy" id="717646"/>
    <lineage>
        <taxon>Eukaryota</taxon>
        <taxon>Fungi</taxon>
        <taxon>Dikarya</taxon>
        <taxon>Ascomycota</taxon>
        <taxon>Pezizomycotina</taxon>
        <taxon>Dothideomycetes</taxon>
        <taxon>Dothideomycetidae</taxon>
        <taxon>Mycosphaerellales</taxon>
        <taxon>Teratosphaeriaceae</taxon>
        <taxon>Baudoinia</taxon>
    </lineage>
</organism>
<dbReference type="HOGENOM" id="CLU_068279_3_1_1"/>
<protein>
    <recommendedName>
        <fullName evidence="1">BTB domain-containing protein</fullName>
    </recommendedName>
</protein>
<evidence type="ECO:0000313" key="3">
    <source>
        <dbReference type="Proteomes" id="UP000011761"/>
    </source>
</evidence>
<dbReference type="AlphaFoldDB" id="M2MWA3"/>
<evidence type="ECO:0000313" key="2">
    <source>
        <dbReference type="EMBL" id="EMD01277.1"/>
    </source>
</evidence>
<proteinExistence type="predicted"/>
<feature type="domain" description="BTB" evidence="1">
    <location>
        <begin position="23"/>
        <end position="92"/>
    </location>
</feature>